<dbReference type="InterPro" id="IPR058163">
    <property type="entry name" value="LysR-type_TF_proteobact-type"/>
</dbReference>
<dbReference type="Gene3D" id="3.40.190.290">
    <property type="match status" value="1"/>
</dbReference>
<evidence type="ECO:0000313" key="7">
    <source>
        <dbReference type="Proteomes" id="UP000192872"/>
    </source>
</evidence>
<evidence type="ECO:0000259" key="5">
    <source>
        <dbReference type="PROSITE" id="PS50931"/>
    </source>
</evidence>
<organism evidence="6 7">
    <name type="scientific">Candidatus Raskinella chloraquaticus</name>
    <dbReference type="NCBI Taxonomy" id="1951219"/>
    <lineage>
        <taxon>Bacteria</taxon>
        <taxon>Pseudomonadati</taxon>
        <taxon>Pseudomonadota</taxon>
        <taxon>Alphaproteobacteria</taxon>
        <taxon>Hyphomicrobiales</taxon>
        <taxon>Phreatobacteraceae</taxon>
        <taxon>Candidatus Raskinella</taxon>
    </lineage>
</organism>
<dbReference type="GO" id="GO:0003700">
    <property type="term" value="F:DNA-binding transcription factor activity"/>
    <property type="evidence" value="ECO:0007669"/>
    <property type="project" value="InterPro"/>
</dbReference>
<evidence type="ECO:0000256" key="2">
    <source>
        <dbReference type="ARBA" id="ARBA00023015"/>
    </source>
</evidence>
<protein>
    <submittedName>
        <fullName evidence="6">LysR family transcriptional regulator</fullName>
    </submittedName>
</protein>
<keyword evidence="3" id="KW-0238">DNA-binding</keyword>
<dbReference type="Pfam" id="PF00126">
    <property type="entry name" value="HTH_1"/>
    <property type="match status" value="1"/>
</dbReference>
<name>A0A1W9HUG8_9HYPH</name>
<sequence length="301" mass="32809">MDIENLSLLLDVAQRGSFAAAAKERAIDPSSVSRVIARLEEELGLRLFQRSTRRLTLTEAGDAFVKRLDAILEELRRARSEALDMTETVSGTLRLTASVAYGEICVMPLVGEFRRLYPDLKLDLVFTDSNLDLVGERIDLAIRLGAALQGDVIASKLVDTHYKLVASPGWLTTHRAPPTPEALSSERCLLLDLPGFRSGFRYRSATGAEKAVDIAGDILVSTPLALRGAVLAGLGPAMLADWLVADPLADGRLIDLFPGLNVTPTSFTTAAWIVYPSRAFLPRKVRAMVDFLKEHIGRRGA</sequence>
<dbReference type="PANTHER" id="PTHR30537">
    <property type="entry name" value="HTH-TYPE TRANSCRIPTIONAL REGULATOR"/>
    <property type="match status" value="1"/>
</dbReference>
<proteinExistence type="inferred from homology"/>
<dbReference type="Pfam" id="PF03466">
    <property type="entry name" value="LysR_substrate"/>
    <property type="match status" value="1"/>
</dbReference>
<dbReference type="AlphaFoldDB" id="A0A1W9HUG8"/>
<dbReference type="Gene3D" id="1.10.10.10">
    <property type="entry name" value="Winged helix-like DNA-binding domain superfamily/Winged helix DNA-binding domain"/>
    <property type="match status" value="1"/>
</dbReference>
<evidence type="ECO:0000256" key="3">
    <source>
        <dbReference type="ARBA" id="ARBA00023125"/>
    </source>
</evidence>
<comment type="caution">
    <text evidence="6">The sequence shown here is derived from an EMBL/GenBank/DDBJ whole genome shotgun (WGS) entry which is preliminary data.</text>
</comment>
<dbReference type="InterPro" id="IPR036390">
    <property type="entry name" value="WH_DNA-bd_sf"/>
</dbReference>
<dbReference type="GO" id="GO:0003677">
    <property type="term" value="F:DNA binding"/>
    <property type="evidence" value="ECO:0007669"/>
    <property type="project" value="UniProtKB-KW"/>
</dbReference>
<dbReference type="PROSITE" id="PS50931">
    <property type="entry name" value="HTH_LYSR"/>
    <property type="match status" value="1"/>
</dbReference>
<evidence type="ECO:0000313" key="6">
    <source>
        <dbReference type="EMBL" id="OQW50952.1"/>
    </source>
</evidence>
<dbReference type="InterPro" id="IPR036388">
    <property type="entry name" value="WH-like_DNA-bd_sf"/>
</dbReference>
<evidence type="ECO:0000256" key="1">
    <source>
        <dbReference type="ARBA" id="ARBA00009437"/>
    </source>
</evidence>
<dbReference type="FunFam" id="1.10.10.10:FF:000001">
    <property type="entry name" value="LysR family transcriptional regulator"/>
    <property type="match status" value="1"/>
</dbReference>
<keyword evidence="4" id="KW-0804">Transcription</keyword>
<keyword evidence="2" id="KW-0805">Transcription regulation</keyword>
<dbReference type="CDD" id="cd08422">
    <property type="entry name" value="PBP2_CrgA_like"/>
    <property type="match status" value="1"/>
</dbReference>
<dbReference type="SUPFAM" id="SSF53850">
    <property type="entry name" value="Periplasmic binding protein-like II"/>
    <property type="match status" value="1"/>
</dbReference>
<dbReference type="STRING" id="1827387.A4S15_13170"/>
<dbReference type="InterPro" id="IPR000847">
    <property type="entry name" value="LysR_HTH_N"/>
</dbReference>
<gene>
    <name evidence="6" type="ORF">A4S15_13170</name>
</gene>
<dbReference type="InterPro" id="IPR005119">
    <property type="entry name" value="LysR_subst-bd"/>
</dbReference>
<dbReference type="RefSeq" id="WP_376801184.1">
    <property type="nucleotide sequence ID" value="NZ_DBNB01000009.1"/>
</dbReference>
<comment type="similarity">
    <text evidence="1">Belongs to the LysR transcriptional regulatory family.</text>
</comment>
<reference evidence="6 7" key="1">
    <citation type="journal article" date="2017" name="Water Res.">
        <title>Comammox in drinking water systems.</title>
        <authorList>
            <person name="Wang Y."/>
            <person name="Ma L."/>
            <person name="Mao Y."/>
            <person name="Jiang X."/>
            <person name="Xia Y."/>
            <person name="Yu K."/>
            <person name="Li B."/>
            <person name="Zhang T."/>
        </authorList>
    </citation>
    <scope>NUCLEOTIDE SEQUENCE [LARGE SCALE GENOMIC DNA]</scope>
    <source>
        <strain evidence="6">SG_bin8</strain>
    </source>
</reference>
<dbReference type="Proteomes" id="UP000192872">
    <property type="component" value="Unassembled WGS sequence"/>
</dbReference>
<evidence type="ECO:0000256" key="4">
    <source>
        <dbReference type="ARBA" id="ARBA00023163"/>
    </source>
</evidence>
<accession>A0A1W9HUG8</accession>
<dbReference type="SUPFAM" id="SSF46785">
    <property type="entry name" value="Winged helix' DNA-binding domain"/>
    <property type="match status" value="1"/>
</dbReference>
<dbReference type="PANTHER" id="PTHR30537:SF5">
    <property type="entry name" value="HTH-TYPE TRANSCRIPTIONAL ACTIVATOR TTDR-RELATED"/>
    <property type="match status" value="1"/>
</dbReference>
<dbReference type="EMBL" id="LWDL01000023">
    <property type="protein sequence ID" value="OQW50952.1"/>
    <property type="molecule type" value="Genomic_DNA"/>
</dbReference>
<feature type="domain" description="HTH lysR-type" evidence="5">
    <location>
        <begin position="1"/>
        <end position="58"/>
    </location>
</feature>